<dbReference type="Proteomes" id="UP000541444">
    <property type="component" value="Unassembled WGS sequence"/>
</dbReference>
<feature type="transmembrane region" description="Helical" evidence="11">
    <location>
        <begin position="642"/>
        <end position="664"/>
    </location>
</feature>
<accession>A0A7J7LU34</accession>
<feature type="active site" evidence="8">
    <location>
        <position position="441"/>
    </location>
</feature>
<evidence type="ECO:0000256" key="4">
    <source>
        <dbReference type="ARBA" id="ARBA00022692"/>
    </source>
</evidence>
<comment type="caution">
    <text evidence="12">The sequence shown here is derived from an EMBL/GenBank/DDBJ whole genome shotgun (WGS) entry which is preliminary data.</text>
</comment>
<evidence type="ECO:0000256" key="11">
    <source>
        <dbReference type="SAM" id="Phobius"/>
    </source>
</evidence>
<name>A0A7J7LU34_9MAGN</name>
<sequence>MGENPLHTLKRLRRTTPNRVFALLYMCALIALFYHHTITLLHSNTNTILHLSMLLSDAILAFMWATTQAFRYRPIHREAHPENLKNVVHKNDYPALDVFICTADPYKEPPIGVVNTALSVMAYEYPTEKISVYVSDDGGSVLTLFAFTEAARFAKHWLPFCKENMIMERSPEAYFRSKHSNFSEEYRNIKILYEDMKEKVESVLVRGSVGDEYIRSEHERGAFEKWSPGFTRNNHPTVIQVLLESCKDKDIGGHCMPNLVYISREKSKASPHKFKAGALNVLLRVSATMTNAPVILTQDCDMYSNDPKTTLRALCYFLDPTLSPEFGYVQFPQRFHGINKNDIYGSELKRLFEINSIGMDGLNGPNYVGTGCFFSRRAFFGGPSSFVSPEIQELSPNNVVIQNTGSDAVLTMAHRVADCNYEQGTNWGSKMGFRYGSLVEDYYTGYRLQCEGWKSVFCNPDRPAFLGDVPINLNDALSQTKRWAIGLLEVTFSKYNPVTFGTKSMGILMGLSYAHYAFWPAWAVPITLYGLFPPLALLGQVSAFPKISDPWFYLYAFLFLGAYVQDFLDFVLEGGMIQRWCNDQRMWNIRGISSYLFGAAEFAFQSLGISAFGFNITNKVMDDEQNKKYEKGLFEFGVSSPLFLPMTTIAILNLVAFVVGLITITRDGNFGAVFAEMFMCGYVMVNSWPIYEAVALRTDRGRMPTTITLVSTLLVLILYLASSFILT</sequence>
<feature type="transmembrane region" description="Helical" evidence="11">
    <location>
        <begin position="20"/>
        <end position="41"/>
    </location>
</feature>
<dbReference type="InterPro" id="IPR029044">
    <property type="entry name" value="Nucleotide-diphossugar_trans"/>
</dbReference>
<dbReference type="GO" id="GO:0012505">
    <property type="term" value="C:endomembrane system"/>
    <property type="evidence" value="ECO:0007669"/>
    <property type="project" value="UniProtKB-SubCell"/>
</dbReference>
<keyword evidence="5 11" id="KW-1133">Transmembrane helix</keyword>
<dbReference type="EMBL" id="JACGCM010002017">
    <property type="protein sequence ID" value="KAF6146054.1"/>
    <property type="molecule type" value="Genomic_DNA"/>
</dbReference>
<dbReference type="AlphaFoldDB" id="A0A7J7LU34"/>
<dbReference type="FunFam" id="3.90.550.10:FF:000135">
    <property type="entry name" value="Cellulose synthase-like protein G3"/>
    <property type="match status" value="1"/>
</dbReference>
<proteinExistence type="predicted"/>
<feature type="active site" evidence="8">
    <location>
        <position position="137"/>
    </location>
</feature>
<dbReference type="Pfam" id="PF03552">
    <property type="entry name" value="Cellulose_synt"/>
    <property type="match status" value="2"/>
</dbReference>
<comment type="subcellular location">
    <subcellularLocation>
        <location evidence="1">Endomembrane system</location>
        <topology evidence="1">Multi-pass membrane protein</topology>
    </subcellularLocation>
</comment>
<feature type="transmembrane region" description="Helical" evidence="11">
    <location>
        <begin position="552"/>
        <end position="572"/>
    </location>
</feature>
<feature type="transmembrane region" description="Helical" evidence="11">
    <location>
        <begin position="703"/>
        <end position="726"/>
    </location>
</feature>
<feature type="binding site" evidence="9">
    <location>
        <position position="137"/>
    </location>
    <ligand>
        <name>UDP-alpha-D-glucose</name>
        <dbReference type="ChEBI" id="CHEBI:58885"/>
    </ligand>
</feature>
<gene>
    <name evidence="12" type="ORF">GIB67_033413</name>
</gene>
<keyword evidence="2" id="KW-0328">Glycosyltransferase</keyword>
<evidence type="ECO:0000256" key="7">
    <source>
        <dbReference type="ARBA" id="ARBA00023316"/>
    </source>
</evidence>
<evidence type="ECO:0000256" key="5">
    <source>
        <dbReference type="ARBA" id="ARBA00022989"/>
    </source>
</evidence>
<evidence type="ECO:0000256" key="10">
    <source>
        <dbReference type="PIRSR" id="PIRSR605150-3"/>
    </source>
</evidence>
<dbReference type="PANTHER" id="PTHR13301">
    <property type="entry name" value="X-BOX TRANSCRIPTION FACTOR-RELATED"/>
    <property type="match status" value="1"/>
</dbReference>
<dbReference type="GO" id="GO:0016760">
    <property type="term" value="F:cellulose synthase (UDP-forming) activity"/>
    <property type="evidence" value="ECO:0007669"/>
    <property type="project" value="InterPro"/>
</dbReference>
<feature type="binding site" evidence="10">
    <location>
        <position position="299"/>
    </location>
    <ligand>
        <name>Mn(2+)</name>
        <dbReference type="ChEBI" id="CHEBI:29035"/>
    </ligand>
</feature>
<feature type="transmembrane region" description="Helical" evidence="11">
    <location>
        <begin position="671"/>
        <end position="691"/>
    </location>
</feature>
<dbReference type="Gene3D" id="3.90.550.10">
    <property type="entry name" value="Spore Coat Polysaccharide Biosynthesis Protein SpsA, Chain A"/>
    <property type="match status" value="1"/>
</dbReference>
<keyword evidence="6 11" id="KW-0472">Membrane</keyword>
<evidence type="ECO:0000256" key="8">
    <source>
        <dbReference type="PIRSR" id="PIRSR605150-1"/>
    </source>
</evidence>
<evidence type="ECO:0000313" key="13">
    <source>
        <dbReference type="Proteomes" id="UP000541444"/>
    </source>
</evidence>
<keyword evidence="13" id="KW-1185">Reference proteome</keyword>
<reference evidence="12 13" key="1">
    <citation type="journal article" date="2020" name="IScience">
        <title>Genome Sequencing of the Endangered Kingdonia uniflora (Circaeasteraceae, Ranunculales) Reveals Potential Mechanisms of Evolutionary Specialization.</title>
        <authorList>
            <person name="Sun Y."/>
            <person name="Deng T."/>
            <person name="Zhang A."/>
            <person name="Moore M.J."/>
            <person name="Landis J.B."/>
            <person name="Lin N."/>
            <person name="Zhang H."/>
            <person name="Zhang X."/>
            <person name="Huang J."/>
            <person name="Zhang X."/>
            <person name="Sun H."/>
            <person name="Wang H."/>
        </authorList>
    </citation>
    <scope>NUCLEOTIDE SEQUENCE [LARGE SCALE GENOMIC DNA]</scope>
    <source>
        <strain evidence="12">TB1705</strain>
        <tissue evidence="12">Leaf</tissue>
    </source>
</reference>
<dbReference type="InterPro" id="IPR005150">
    <property type="entry name" value="Cellulose_synth"/>
</dbReference>
<keyword evidence="7" id="KW-0961">Cell wall biogenesis/degradation</keyword>
<keyword evidence="4 11" id="KW-0812">Transmembrane</keyword>
<evidence type="ECO:0000256" key="2">
    <source>
        <dbReference type="ARBA" id="ARBA00022676"/>
    </source>
</evidence>
<evidence type="ECO:0008006" key="14">
    <source>
        <dbReference type="Google" id="ProtNLM"/>
    </source>
</evidence>
<feature type="transmembrane region" description="Helical" evidence="11">
    <location>
        <begin position="592"/>
        <end position="614"/>
    </location>
</feature>
<feature type="transmembrane region" description="Helical" evidence="11">
    <location>
        <begin position="513"/>
        <end position="532"/>
    </location>
</feature>
<evidence type="ECO:0000313" key="12">
    <source>
        <dbReference type="EMBL" id="KAF6146054.1"/>
    </source>
</evidence>
<evidence type="ECO:0000256" key="9">
    <source>
        <dbReference type="PIRSR" id="PIRSR605150-2"/>
    </source>
</evidence>
<feature type="binding site" evidence="10">
    <location>
        <position position="275"/>
    </location>
    <ligand>
        <name>Mn(2+)</name>
        <dbReference type="ChEBI" id="CHEBI:29035"/>
    </ligand>
</feature>
<feature type="transmembrane region" description="Helical" evidence="11">
    <location>
        <begin position="47"/>
        <end position="67"/>
    </location>
</feature>
<dbReference type="SUPFAM" id="SSF53448">
    <property type="entry name" value="Nucleotide-diphospho-sugar transferases"/>
    <property type="match status" value="1"/>
</dbReference>
<feature type="binding site" evidence="9">
    <location>
        <position position="108"/>
    </location>
    <ligand>
        <name>UDP-alpha-D-glucose</name>
        <dbReference type="ChEBI" id="CHEBI:58885"/>
    </ligand>
</feature>
<evidence type="ECO:0000256" key="3">
    <source>
        <dbReference type="ARBA" id="ARBA00022679"/>
    </source>
</evidence>
<dbReference type="GO" id="GO:0016020">
    <property type="term" value="C:membrane"/>
    <property type="evidence" value="ECO:0007669"/>
    <property type="project" value="InterPro"/>
</dbReference>
<evidence type="ECO:0000256" key="6">
    <source>
        <dbReference type="ARBA" id="ARBA00023136"/>
    </source>
</evidence>
<dbReference type="GO" id="GO:0071555">
    <property type="term" value="P:cell wall organization"/>
    <property type="evidence" value="ECO:0007669"/>
    <property type="project" value="UniProtKB-KW"/>
</dbReference>
<dbReference type="OrthoDB" id="72851at2759"/>
<evidence type="ECO:0000256" key="1">
    <source>
        <dbReference type="ARBA" id="ARBA00004127"/>
    </source>
</evidence>
<feature type="binding site" evidence="9">
    <location>
        <position position="107"/>
    </location>
    <ligand>
        <name>UDP-alpha-D-glucose</name>
        <dbReference type="ChEBI" id="CHEBI:58885"/>
    </ligand>
</feature>
<keyword evidence="3" id="KW-0808">Transferase</keyword>
<organism evidence="12 13">
    <name type="scientific">Kingdonia uniflora</name>
    <dbReference type="NCBI Taxonomy" id="39325"/>
    <lineage>
        <taxon>Eukaryota</taxon>
        <taxon>Viridiplantae</taxon>
        <taxon>Streptophyta</taxon>
        <taxon>Embryophyta</taxon>
        <taxon>Tracheophyta</taxon>
        <taxon>Spermatophyta</taxon>
        <taxon>Magnoliopsida</taxon>
        <taxon>Ranunculales</taxon>
        <taxon>Circaeasteraceae</taxon>
        <taxon>Kingdonia</taxon>
    </lineage>
</organism>
<protein>
    <recommendedName>
        <fullName evidence="14">Cellulose synthase-like protein G3</fullName>
    </recommendedName>
</protein>
<dbReference type="GO" id="GO:0030244">
    <property type="term" value="P:cellulose biosynthetic process"/>
    <property type="evidence" value="ECO:0007669"/>
    <property type="project" value="InterPro"/>
</dbReference>